<keyword evidence="3" id="KW-1003">Cell membrane</keyword>
<comment type="caution">
    <text evidence="9">The sequence shown here is derived from an EMBL/GenBank/DDBJ whole genome shotgun (WGS) entry which is preliminary data.</text>
</comment>
<dbReference type="Pfam" id="PF00892">
    <property type="entry name" value="EamA"/>
    <property type="match status" value="2"/>
</dbReference>
<feature type="transmembrane region" description="Helical" evidence="7">
    <location>
        <begin position="149"/>
        <end position="170"/>
    </location>
</feature>
<dbReference type="InterPro" id="IPR000620">
    <property type="entry name" value="EamA_dom"/>
</dbReference>
<keyword evidence="10" id="KW-1185">Reference proteome</keyword>
<evidence type="ECO:0000256" key="3">
    <source>
        <dbReference type="ARBA" id="ARBA00022475"/>
    </source>
</evidence>
<feature type="transmembrane region" description="Helical" evidence="7">
    <location>
        <begin position="259"/>
        <end position="280"/>
    </location>
</feature>
<proteinExistence type="inferred from homology"/>
<evidence type="ECO:0000313" key="9">
    <source>
        <dbReference type="EMBL" id="CAL5219032.1"/>
    </source>
</evidence>
<accession>A0ABP1FND2</accession>
<evidence type="ECO:0000256" key="6">
    <source>
        <dbReference type="ARBA" id="ARBA00023136"/>
    </source>
</evidence>
<dbReference type="PANTHER" id="PTHR42920:SF26">
    <property type="entry name" value="OS03G0707200 PROTEIN"/>
    <property type="match status" value="1"/>
</dbReference>
<dbReference type="InterPro" id="IPR037185">
    <property type="entry name" value="EmrE-like"/>
</dbReference>
<feature type="transmembrane region" description="Helical" evidence="7">
    <location>
        <begin position="231"/>
        <end position="247"/>
    </location>
</feature>
<keyword evidence="4 7" id="KW-0812">Transmembrane</keyword>
<name>A0ABP1FND2_9CHLO</name>
<feature type="domain" description="EamA" evidence="8">
    <location>
        <begin position="228"/>
        <end position="375"/>
    </location>
</feature>
<feature type="transmembrane region" description="Helical" evidence="7">
    <location>
        <begin position="91"/>
        <end position="107"/>
    </location>
</feature>
<dbReference type="PANTHER" id="PTHR42920">
    <property type="entry name" value="OS03G0707200 PROTEIN-RELATED"/>
    <property type="match status" value="1"/>
</dbReference>
<dbReference type="Proteomes" id="UP001497392">
    <property type="component" value="Unassembled WGS sequence"/>
</dbReference>
<evidence type="ECO:0000259" key="8">
    <source>
        <dbReference type="Pfam" id="PF00892"/>
    </source>
</evidence>
<comment type="similarity">
    <text evidence="2">Belongs to the drug/metabolite transporter (DMT) superfamily. Plant drug/metabolite exporter (P-DME) (TC 2.A.7.4) family.</text>
</comment>
<reference evidence="9 10" key="1">
    <citation type="submission" date="2024-06" db="EMBL/GenBank/DDBJ databases">
        <authorList>
            <person name="Kraege A."/>
            <person name="Thomma B."/>
        </authorList>
    </citation>
    <scope>NUCLEOTIDE SEQUENCE [LARGE SCALE GENOMIC DNA]</scope>
</reference>
<evidence type="ECO:0000256" key="1">
    <source>
        <dbReference type="ARBA" id="ARBA00004651"/>
    </source>
</evidence>
<gene>
    <name evidence="9" type="primary">g791</name>
    <name evidence="9" type="ORF">VP750_LOCUS691</name>
</gene>
<evidence type="ECO:0000256" key="7">
    <source>
        <dbReference type="SAM" id="Phobius"/>
    </source>
</evidence>
<keyword evidence="6 7" id="KW-0472">Membrane</keyword>
<evidence type="ECO:0000256" key="5">
    <source>
        <dbReference type="ARBA" id="ARBA00022989"/>
    </source>
</evidence>
<evidence type="ECO:0000256" key="4">
    <source>
        <dbReference type="ARBA" id="ARBA00022692"/>
    </source>
</evidence>
<dbReference type="InterPro" id="IPR051258">
    <property type="entry name" value="Diverse_Substrate_Transporter"/>
</dbReference>
<evidence type="ECO:0000313" key="10">
    <source>
        <dbReference type="Proteomes" id="UP001497392"/>
    </source>
</evidence>
<dbReference type="SUPFAM" id="SSF103481">
    <property type="entry name" value="Multidrug resistance efflux transporter EmrE"/>
    <property type="match status" value="2"/>
</dbReference>
<protein>
    <submittedName>
        <fullName evidence="9">G791 protein</fullName>
    </submittedName>
</protein>
<comment type="subcellular location">
    <subcellularLocation>
        <location evidence="1">Cell membrane</location>
        <topology evidence="1">Multi-pass membrane protein</topology>
    </subcellularLocation>
</comment>
<feature type="transmembrane region" description="Helical" evidence="7">
    <location>
        <begin position="119"/>
        <end position="137"/>
    </location>
</feature>
<feature type="transmembrane region" description="Helical" evidence="7">
    <location>
        <begin position="176"/>
        <end position="195"/>
    </location>
</feature>
<keyword evidence="5 7" id="KW-1133">Transmembrane helix</keyword>
<sequence>MSLALPRRVDRAVLCRGSDDLRRRSRFSFRYRKSLVSLGLRKLLEKADRAVHKAQPAIQAVAQAEQQIAFAAISKLKNAINFRQWTARGKGLVLLNILVVLCASNWVVVKDCEGSFDPYIFALLRFTVAAAAFSPFFKKALANKKIWRGGLELGLWMGLGYLTQAEGLITTDASRASFISTFTVLVVPLLAGATGKADVKPLTYVSALMALAGVALLVEKGGVIMPNSGDAWSFASAVFFGIQVFRTEIISRRLNKSATLPLMSAALTTVASIMAIAAAATHPKEVEHLMQLPAQIHRMVQDGIPWWQIVYTGIMSTDAVLMIEVVALHDVSSTDAAIIYTMEPVLGAAFAYALLGERWGSLGWAGAGLIVVSSLAAQILGTENQKELPAPKKR</sequence>
<dbReference type="EMBL" id="CAXHTA020000002">
    <property type="protein sequence ID" value="CAL5219032.1"/>
    <property type="molecule type" value="Genomic_DNA"/>
</dbReference>
<feature type="domain" description="EamA" evidence="8">
    <location>
        <begin position="90"/>
        <end position="218"/>
    </location>
</feature>
<evidence type="ECO:0000256" key="2">
    <source>
        <dbReference type="ARBA" id="ARBA00007635"/>
    </source>
</evidence>
<feature type="transmembrane region" description="Helical" evidence="7">
    <location>
        <begin position="362"/>
        <end position="381"/>
    </location>
</feature>
<feature type="transmembrane region" description="Helical" evidence="7">
    <location>
        <begin position="337"/>
        <end position="355"/>
    </location>
</feature>
<feature type="transmembrane region" description="Helical" evidence="7">
    <location>
        <begin position="202"/>
        <end position="219"/>
    </location>
</feature>
<organism evidence="9 10">
    <name type="scientific">Coccomyxa viridis</name>
    <dbReference type="NCBI Taxonomy" id="1274662"/>
    <lineage>
        <taxon>Eukaryota</taxon>
        <taxon>Viridiplantae</taxon>
        <taxon>Chlorophyta</taxon>
        <taxon>core chlorophytes</taxon>
        <taxon>Trebouxiophyceae</taxon>
        <taxon>Trebouxiophyceae incertae sedis</taxon>
        <taxon>Coccomyxaceae</taxon>
        <taxon>Coccomyxa</taxon>
    </lineage>
</organism>